<keyword evidence="3" id="KW-0645">Protease</keyword>
<dbReference type="InterPro" id="IPR000718">
    <property type="entry name" value="Peptidase_M13"/>
</dbReference>
<dbReference type="InterPro" id="IPR018497">
    <property type="entry name" value="Peptidase_M13_C"/>
</dbReference>
<dbReference type="PANTHER" id="PTHR11733:SF167">
    <property type="entry name" value="FI17812P1-RELATED"/>
    <property type="match status" value="1"/>
</dbReference>
<dbReference type="EnsemblMetazoa" id="G15847.9">
    <property type="protein sequence ID" value="G15847.9:cds"/>
    <property type="gene ID" value="G15847"/>
</dbReference>
<dbReference type="GO" id="GO:0046872">
    <property type="term" value="F:metal ion binding"/>
    <property type="evidence" value="ECO:0007669"/>
    <property type="project" value="UniProtKB-KW"/>
</dbReference>
<dbReference type="Proteomes" id="UP000005408">
    <property type="component" value="Unassembled WGS sequence"/>
</dbReference>
<feature type="transmembrane region" description="Helical" evidence="10">
    <location>
        <begin position="84"/>
        <end position="104"/>
    </location>
</feature>
<keyword evidence="8" id="KW-1015">Disulfide bond</keyword>
<keyword evidence="4" id="KW-0479">Metal-binding</keyword>
<evidence type="ECO:0000256" key="7">
    <source>
        <dbReference type="ARBA" id="ARBA00023049"/>
    </source>
</evidence>
<evidence type="ECO:0000259" key="12">
    <source>
        <dbReference type="Pfam" id="PF05649"/>
    </source>
</evidence>
<dbReference type="AlphaFoldDB" id="A0A8W8IU05"/>
<feature type="domain" description="Peptidase M13 N-terminal" evidence="12">
    <location>
        <begin position="138"/>
        <end position="562"/>
    </location>
</feature>
<evidence type="ECO:0000259" key="11">
    <source>
        <dbReference type="Pfam" id="PF01431"/>
    </source>
</evidence>
<keyword evidence="10" id="KW-0472">Membrane</keyword>
<dbReference type="GO" id="GO:0016485">
    <property type="term" value="P:protein processing"/>
    <property type="evidence" value="ECO:0007669"/>
    <property type="project" value="TreeGrafter"/>
</dbReference>
<dbReference type="EnsemblMetazoa" id="G15847.8">
    <property type="protein sequence ID" value="G15847.8:cds"/>
    <property type="gene ID" value="G15847"/>
</dbReference>
<organism evidence="13 14">
    <name type="scientific">Magallana gigas</name>
    <name type="common">Pacific oyster</name>
    <name type="synonym">Crassostrea gigas</name>
    <dbReference type="NCBI Taxonomy" id="29159"/>
    <lineage>
        <taxon>Eukaryota</taxon>
        <taxon>Metazoa</taxon>
        <taxon>Spiralia</taxon>
        <taxon>Lophotrochozoa</taxon>
        <taxon>Mollusca</taxon>
        <taxon>Bivalvia</taxon>
        <taxon>Autobranchia</taxon>
        <taxon>Pteriomorphia</taxon>
        <taxon>Ostreida</taxon>
        <taxon>Ostreoidea</taxon>
        <taxon>Ostreidae</taxon>
        <taxon>Magallana</taxon>
    </lineage>
</organism>
<dbReference type="CDD" id="cd08662">
    <property type="entry name" value="M13"/>
    <property type="match status" value="1"/>
</dbReference>
<evidence type="ECO:0000313" key="14">
    <source>
        <dbReference type="Proteomes" id="UP000005408"/>
    </source>
</evidence>
<evidence type="ECO:0000256" key="2">
    <source>
        <dbReference type="ARBA" id="ARBA00007357"/>
    </source>
</evidence>
<keyword evidence="14" id="KW-1185">Reference proteome</keyword>
<dbReference type="FunFam" id="3.40.390.10:FF:000076">
    <property type="entry name" value="membrane metallo-endopeptidase-like 1"/>
    <property type="match status" value="1"/>
</dbReference>
<dbReference type="Pfam" id="PF05649">
    <property type="entry name" value="Peptidase_M13_N"/>
    <property type="match status" value="1"/>
</dbReference>
<dbReference type="Gene3D" id="1.10.1380.10">
    <property type="entry name" value="Neutral endopeptidase , domain2"/>
    <property type="match status" value="1"/>
</dbReference>
<dbReference type="GO" id="GO:0004222">
    <property type="term" value="F:metalloendopeptidase activity"/>
    <property type="evidence" value="ECO:0007669"/>
    <property type="project" value="InterPro"/>
</dbReference>
<dbReference type="PANTHER" id="PTHR11733">
    <property type="entry name" value="ZINC METALLOPROTEASE FAMILY M13 NEPRILYSIN-RELATED"/>
    <property type="match status" value="1"/>
</dbReference>
<evidence type="ECO:0000256" key="1">
    <source>
        <dbReference type="ARBA" id="ARBA00001947"/>
    </source>
</evidence>
<evidence type="ECO:0008006" key="15">
    <source>
        <dbReference type="Google" id="ProtNLM"/>
    </source>
</evidence>
<keyword evidence="7" id="KW-0482">Metalloprotease</keyword>
<dbReference type="PROSITE" id="PS51885">
    <property type="entry name" value="NEPRILYSIN"/>
    <property type="match status" value="1"/>
</dbReference>
<sequence length="824" mass="94105">MTTNYGTTESNLAEVPPVIVVNPGKQRSNGVTESNELLSQGHSEHTMIKEFDRVDSEDDILGEYREECKIGTGCLRKRTGLEKCFGGCIVVLLILTLALIIALAQRKSGPESRQVCETKECILAASSILKAMDQTVDPCTDFYKYACGGWERDTPIPPGYSMWDRIQELSYTNLHHLKDILEKPQHPVNYDSGKKTRKFYQSCMSESRQRRDQTLADFTDLIRNVSSGDSFNFAVVLEKVHLLDAWPLFTVSVGPNEKSAQDINVARIDYGYAQYPFQSFPKPSNPPATVVITAPSNNETTPASPATPSTKRVQRATPTYLSWDLDQIVRNYKKETKRILKIVFNKTDQAAELLSEKLLELEKQIGWARNSEQDAYNRSAAYNTIKVKELQIKCPMLSWDMYLSRVLFQSHVTVTADTEVMVLHETGLAKLCSLVQSYNKDHAKSSILQHYLLVHLVRSFMPFFDVSTFDDDVVEIEEEIENEGEHWRRCAFYTNKAFGFVTGAMYVNETERGATITQIQTLVKDIKLAFKDYLLNKIWIDENTRKHAEEKVSDMLEKISYPTEILKSHFLDQYYSQFKVSDDWFINIRNMKSFRVTKSVEMYDKAVDRHSWIQPPVTVEADYSPEKNDILFPIAMFHLPFYSPNGPQALNFGAMGAVIGHEITHAFDITGRQYDSKGKLKDWWEPYTVELFRETTTCMKDQYNGFKLEGLQVNGEKTLDENIADNGGLRAAYIAFQIWEKQNGETPPLPGVGLTDKQMFFVSHAQMFCTKWKQSGLRNYLLSDRHAPGPLRVKGSLQNSNTFGKAFDCPFINEYSPQVKCEVW</sequence>
<proteinExistence type="inferred from homology"/>
<reference evidence="13" key="1">
    <citation type="submission" date="2022-08" db="UniProtKB">
        <authorList>
            <consortium name="EnsemblMetazoa"/>
        </authorList>
    </citation>
    <scope>IDENTIFICATION</scope>
    <source>
        <strain evidence="13">05x7-T-G4-1.051#20</strain>
    </source>
</reference>
<evidence type="ECO:0000256" key="6">
    <source>
        <dbReference type="ARBA" id="ARBA00022833"/>
    </source>
</evidence>
<dbReference type="GO" id="GO:0005886">
    <property type="term" value="C:plasma membrane"/>
    <property type="evidence" value="ECO:0007669"/>
    <property type="project" value="TreeGrafter"/>
</dbReference>
<comment type="cofactor">
    <cofactor evidence="1">
        <name>Zn(2+)</name>
        <dbReference type="ChEBI" id="CHEBI:29105"/>
    </cofactor>
</comment>
<keyword evidence="9" id="KW-0325">Glycoprotein</keyword>
<keyword evidence="10" id="KW-0812">Transmembrane</keyword>
<comment type="similarity">
    <text evidence="2">Belongs to the peptidase M13 family.</text>
</comment>
<evidence type="ECO:0000256" key="5">
    <source>
        <dbReference type="ARBA" id="ARBA00022801"/>
    </source>
</evidence>
<dbReference type="InterPro" id="IPR042089">
    <property type="entry name" value="Peptidase_M13_dom_2"/>
</dbReference>
<dbReference type="OrthoDB" id="6475849at2759"/>
<dbReference type="OMA" id="KFACGQW"/>
<dbReference type="InterPro" id="IPR008753">
    <property type="entry name" value="Peptidase_M13_N"/>
</dbReference>
<evidence type="ECO:0000256" key="10">
    <source>
        <dbReference type="SAM" id="Phobius"/>
    </source>
</evidence>
<protein>
    <recommendedName>
        <fullName evidence="15">Endothelin-converting enzyme 1</fullName>
    </recommendedName>
</protein>
<dbReference type="EnsemblMetazoa" id="G15847.3">
    <property type="protein sequence ID" value="G15847.3:cds"/>
    <property type="gene ID" value="G15847"/>
</dbReference>
<dbReference type="Pfam" id="PF01431">
    <property type="entry name" value="Peptidase_M13"/>
    <property type="match status" value="1"/>
</dbReference>
<dbReference type="InterPro" id="IPR024079">
    <property type="entry name" value="MetalloPept_cat_dom_sf"/>
</dbReference>
<name>A0A8W8IU05_MAGGI</name>
<evidence type="ECO:0000256" key="3">
    <source>
        <dbReference type="ARBA" id="ARBA00022670"/>
    </source>
</evidence>
<dbReference type="Gene3D" id="3.40.390.10">
    <property type="entry name" value="Collagenase (Catalytic Domain)"/>
    <property type="match status" value="1"/>
</dbReference>
<evidence type="ECO:0000256" key="9">
    <source>
        <dbReference type="ARBA" id="ARBA00023180"/>
    </source>
</evidence>
<keyword evidence="5" id="KW-0378">Hydrolase</keyword>
<evidence type="ECO:0000313" key="13">
    <source>
        <dbReference type="EnsemblMetazoa" id="G15847.3:cds"/>
    </source>
</evidence>
<evidence type="ECO:0000256" key="4">
    <source>
        <dbReference type="ARBA" id="ARBA00022723"/>
    </source>
</evidence>
<dbReference type="PRINTS" id="PR00786">
    <property type="entry name" value="NEPRILYSIN"/>
</dbReference>
<dbReference type="SUPFAM" id="SSF55486">
    <property type="entry name" value="Metalloproteases ('zincins'), catalytic domain"/>
    <property type="match status" value="1"/>
</dbReference>
<accession>A0A8W8IU05</accession>
<keyword evidence="6" id="KW-0862">Zinc</keyword>
<evidence type="ECO:0000256" key="8">
    <source>
        <dbReference type="ARBA" id="ARBA00023157"/>
    </source>
</evidence>
<keyword evidence="10" id="KW-1133">Transmembrane helix</keyword>
<feature type="domain" description="Peptidase M13 C-terminal" evidence="11">
    <location>
        <begin position="621"/>
        <end position="823"/>
    </location>
</feature>